<proteinExistence type="predicted"/>
<dbReference type="PANTHER" id="PTHR43801">
    <property type="entry name" value="NUCLEOTIDE-BINDING PROTEIN-RELATED"/>
    <property type="match status" value="1"/>
</dbReference>
<evidence type="ECO:0008006" key="4">
    <source>
        <dbReference type="Google" id="ProtNLM"/>
    </source>
</evidence>
<dbReference type="EMBL" id="MGDI01000028">
    <property type="protein sequence ID" value="OGL53094.1"/>
    <property type="molecule type" value="Genomic_DNA"/>
</dbReference>
<dbReference type="Pfam" id="PF01976">
    <property type="entry name" value="DUF116"/>
    <property type="match status" value="1"/>
</dbReference>
<feature type="transmembrane region" description="Helical" evidence="1">
    <location>
        <begin position="54"/>
        <end position="83"/>
    </location>
</feature>
<evidence type="ECO:0000313" key="2">
    <source>
        <dbReference type="EMBL" id="OGL53094.1"/>
    </source>
</evidence>
<protein>
    <recommendedName>
        <fullName evidence="4">DUF116 domain-containing protein</fullName>
    </recommendedName>
</protein>
<dbReference type="AlphaFoldDB" id="A0A1F7SIQ5"/>
<evidence type="ECO:0000313" key="3">
    <source>
        <dbReference type="Proteomes" id="UP000178082"/>
    </source>
</evidence>
<sequence length="266" mass="29496">MNSGEKGKVGIKGRINEKNRGIFVGLTLFALSLLVIVDIGIVKLTNSQFFSGKFIAIFNLILSAIIGSFGVIILFLVAALFFNWRIPCFSFSQKIYHRIVFPLIILSGRILNISKETIQQSLIDINNSIVRLRGIKVKPEELLLLLPHCLQNSNCRIKLANNLINCEKCGECTIKELCEIGINRKIMLSLAKGGTEARKILGEIKPKAVIAVACERDLISGIIDSYPLSVFGIINDRPFGYCKDTCINLDAIKEGIELFLGEYSAF</sequence>
<dbReference type="Proteomes" id="UP000178082">
    <property type="component" value="Unassembled WGS sequence"/>
</dbReference>
<dbReference type="PANTHER" id="PTHR43801:SF1">
    <property type="entry name" value="POLYPRENYL SYNTHETASE"/>
    <property type="match status" value="1"/>
</dbReference>
<dbReference type="STRING" id="1817883.A3G31_09350"/>
<organism evidence="2 3">
    <name type="scientific">Candidatus Schekmanbacteria bacterium RIFCSPLOWO2_12_FULL_38_15</name>
    <dbReference type="NCBI Taxonomy" id="1817883"/>
    <lineage>
        <taxon>Bacteria</taxon>
        <taxon>Candidatus Schekmaniibacteriota</taxon>
    </lineage>
</organism>
<gene>
    <name evidence="2" type="ORF">A3G31_09350</name>
</gene>
<reference evidence="2 3" key="1">
    <citation type="journal article" date="2016" name="Nat. Commun.">
        <title>Thousands of microbial genomes shed light on interconnected biogeochemical processes in an aquifer system.</title>
        <authorList>
            <person name="Anantharaman K."/>
            <person name="Brown C.T."/>
            <person name="Hug L.A."/>
            <person name="Sharon I."/>
            <person name="Castelle C.J."/>
            <person name="Probst A.J."/>
            <person name="Thomas B.C."/>
            <person name="Singh A."/>
            <person name="Wilkins M.J."/>
            <person name="Karaoz U."/>
            <person name="Brodie E.L."/>
            <person name="Williams K.H."/>
            <person name="Hubbard S.S."/>
            <person name="Banfield J.F."/>
        </authorList>
    </citation>
    <scope>NUCLEOTIDE SEQUENCE [LARGE SCALE GENOMIC DNA]</scope>
</reference>
<keyword evidence="1" id="KW-0472">Membrane</keyword>
<feature type="transmembrane region" description="Helical" evidence="1">
    <location>
        <begin position="21"/>
        <end position="42"/>
    </location>
</feature>
<keyword evidence="1" id="KW-1133">Transmembrane helix</keyword>
<dbReference type="InterPro" id="IPR002829">
    <property type="entry name" value="DUF116"/>
</dbReference>
<keyword evidence="1" id="KW-0812">Transmembrane</keyword>
<evidence type="ECO:0000256" key="1">
    <source>
        <dbReference type="SAM" id="Phobius"/>
    </source>
</evidence>
<comment type="caution">
    <text evidence="2">The sequence shown here is derived from an EMBL/GenBank/DDBJ whole genome shotgun (WGS) entry which is preliminary data.</text>
</comment>
<name>A0A1F7SIQ5_9BACT</name>
<accession>A0A1F7SIQ5</accession>